<evidence type="ECO:0000259" key="8">
    <source>
        <dbReference type="Pfam" id="PF00557"/>
    </source>
</evidence>
<feature type="binding site" evidence="6">
    <location>
        <position position="89"/>
    </location>
    <ligand>
        <name>a divalent metal cation</name>
        <dbReference type="ChEBI" id="CHEBI:60240"/>
        <label>1</label>
    </ligand>
</feature>
<dbReference type="GO" id="GO:0006508">
    <property type="term" value="P:proteolysis"/>
    <property type="evidence" value="ECO:0007669"/>
    <property type="project" value="UniProtKB-KW"/>
</dbReference>
<keyword evidence="3 6" id="KW-0645">Protease</keyword>
<evidence type="ECO:0000256" key="4">
    <source>
        <dbReference type="ARBA" id="ARBA00022723"/>
    </source>
</evidence>
<comment type="function">
    <text evidence="1 6">Removes the N-terminal methionine from nascent proteins. The N-terminal methionine is often cleaved when the second residue in the primary sequence is small and uncharged (Met-Ala-, Cys, Gly, Pro, Ser, Thr, or Val). Requires deformylation of the N(alpha)-formylated initiator methionine before it can be hydrolyzed.</text>
</comment>
<feature type="binding site" evidence="6">
    <location>
        <position position="100"/>
    </location>
    <ligand>
        <name>a divalent metal cation</name>
        <dbReference type="ChEBI" id="CHEBI:60240"/>
        <label>1</label>
    </ligand>
</feature>
<evidence type="ECO:0000256" key="7">
    <source>
        <dbReference type="RuleBase" id="RU003653"/>
    </source>
</evidence>
<dbReference type="InterPro" id="IPR001714">
    <property type="entry name" value="Pept_M24_MAP"/>
</dbReference>
<organism evidence="9 10">
    <name type="scientific">Candidatus Jorgensenbacteria bacterium RIFCSPLOWO2_12_FULL_42_11</name>
    <dbReference type="NCBI Taxonomy" id="1798473"/>
    <lineage>
        <taxon>Bacteria</taxon>
        <taxon>Candidatus Joergenseniibacteriota</taxon>
    </lineage>
</organism>
<comment type="similarity">
    <text evidence="6">Belongs to the peptidase M24A family. Methionine aminopeptidase type 1 subfamily.</text>
</comment>
<dbReference type="GO" id="GO:0005829">
    <property type="term" value="C:cytosol"/>
    <property type="evidence" value="ECO:0007669"/>
    <property type="project" value="TreeGrafter"/>
</dbReference>
<keyword evidence="4 6" id="KW-0479">Metal-binding</keyword>
<evidence type="ECO:0000256" key="1">
    <source>
        <dbReference type="ARBA" id="ARBA00002521"/>
    </source>
</evidence>
<protein>
    <recommendedName>
        <fullName evidence="6 7">Methionine aminopeptidase</fullName>
        <shortName evidence="6">MAP</shortName>
        <shortName evidence="6">MetAP</shortName>
        <ecNumber evidence="6 7">3.4.11.18</ecNumber>
    </recommendedName>
    <alternativeName>
        <fullName evidence="6">Peptidase M</fullName>
    </alternativeName>
</protein>
<dbReference type="PRINTS" id="PR00599">
    <property type="entry name" value="MAPEPTIDASE"/>
</dbReference>
<feature type="binding site" evidence="6">
    <location>
        <position position="72"/>
    </location>
    <ligand>
        <name>substrate</name>
    </ligand>
</feature>
<reference evidence="9 10" key="1">
    <citation type="journal article" date="2016" name="Nat. Commun.">
        <title>Thousands of microbial genomes shed light on interconnected biogeochemical processes in an aquifer system.</title>
        <authorList>
            <person name="Anantharaman K."/>
            <person name="Brown C.T."/>
            <person name="Hug L.A."/>
            <person name="Sharon I."/>
            <person name="Castelle C.J."/>
            <person name="Probst A.J."/>
            <person name="Thomas B.C."/>
            <person name="Singh A."/>
            <person name="Wilkins M.J."/>
            <person name="Karaoz U."/>
            <person name="Brodie E.L."/>
            <person name="Williams K.H."/>
            <person name="Hubbard S.S."/>
            <person name="Banfield J.F."/>
        </authorList>
    </citation>
    <scope>NUCLEOTIDE SEQUENCE [LARGE SCALE GENOMIC DNA]</scope>
</reference>
<comment type="subunit">
    <text evidence="6">Monomer.</text>
</comment>
<keyword evidence="2 6" id="KW-0031">Aminopeptidase</keyword>
<evidence type="ECO:0000256" key="5">
    <source>
        <dbReference type="ARBA" id="ARBA00022801"/>
    </source>
</evidence>
<dbReference type="SUPFAM" id="SSF55920">
    <property type="entry name" value="Creatinase/aminopeptidase"/>
    <property type="match status" value="1"/>
</dbReference>
<dbReference type="InterPro" id="IPR000994">
    <property type="entry name" value="Pept_M24"/>
</dbReference>
<dbReference type="AlphaFoldDB" id="A0A1F6C4M8"/>
<comment type="caution">
    <text evidence="9">The sequence shown here is derived from an EMBL/GenBank/DDBJ whole genome shotgun (WGS) entry which is preliminary data.</text>
</comment>
<feature type="binding site" evidence="6">
    <location>
        <position position="100"/>
    </location>
    <ligand>
        <name>a divalent metal cation</name>
        <dbReference type="ChEBI" id="CHEBI:60240"/>
        <label>2</label>
        <note>catalytic</note>
    </ligand>
</feature>
<dbReference type="PANTHER" id="PTHR43330">
    <property type="entry name" value="METHIONINE AMINOPEPTIDASE"/>
    <property type="match status" value="1"/>
</dbReference>
<dbReference type="GO" id="GO:0004239">
    <property type="term" value="F:initiator methionyl aminopeptidase activity"/>
    <property type="evidence" value="ECO:0007669"/>
    <property type="project" value="UniProtKB-UniRule"/>
</dbReference>
<comment type="cofactor">
    <cofactor evidence="6">
        <name>Co(2+)</name>
        <dbReference type="ChEBI" id="CHEBI:48828"/>
    </cofactor>
    <cofactor evidence="6">
        <name>Zn(2+)</name>
        <dbReference type="ChEBI" id="CHEBI:29105"/>
    </cofactor>
    <cofactor evidence="6">
        <name>Mn(2+)</name>
        <dbReference type="ChEBI" id="CHEBI:29035"/>
    </cofactor>
    <cofactor evidence="6">
        <name>Fe(2+)</name>
        <dbReference type="ChEBI" id="CHEBI:29033"/>
    </cofactor>
    <text evidence="6">Binds 2 divalent metal cations per subunit. Has a high-affinity and a low affinity metal-binding site. The true nature of the physiological cofactor is under debate. The enzyme is active with cobalt, zinc, manganese or divalent iron ions. Most likely, methionine aminopeptidases function as mononuclear Fe(2+)-metalloproteases under physiological conditions, and the catalytically relevant metal-binding site has been assigned to the histidine-containing high-affinity site.</text>
</comment>
<dbReference type="GO" id="GO:0046872">
    <property type="term" value="F:metal ion binding"/>
    <property type="evidence" value="ECO:0007669"/>
    <property type="project" value="UniProtKB-UniRule"/>
</dbReference>
<sequence length="241" mass="25651">MIAKSGRILAKVLEKLSQKAQIGVALDFLDDLARRLIQEAGAKPAFLGYRPGSGHRPFPAAVCLSLNEKVVHGCPSPYQLRSGDLLKIDLGVDYKGYISDAAITLGIGKITPIAQKLIETAKKALEAAINEIQPGKHLGDLGFVIETTIQKAGFTVIRGLTGHGVGFEVHEDPTVLNYGKRGEGLELKPGMVLAIEPMACSGKGKIVQRSDDSFATADASLTAHFEHTVAVTENGSRILTL</sequence>
<dbReference type="STRING" id="1798473.A3G50_00060"/>
<dbReference type="HAMAP" id="MF_01974">
    <property type="entry name" value="MetAP_1"/>
    <property type="match status" value="1"/>
</dbReference>
<dbReference type="EC" id="3.4.11.18" evidence="6 7"/>
<dbReference type="GO" id="GO:0070006">
    <property type="term" value="F:metalloaminopeptidase activity"/>
    <property type="evidence" value="ECO:0007669"/>
    <property type="project" value="UniProtKB-UniRule"/>
</dbReference>
<evidence type="ECO:0000313" key="10">
    <source>
        <dbReference type="Proteomes" id="UP000176633"/>
    </source>
</evidence>
<evidence type="ECO:0000256" key="2">
    <source>
        <dbReference type="ARBA" id="ARBA00022438"/>
    </source>
</evidence>
<dbReference type="Gene3D" id="3.90.230.10">
    <property type="entry name" value="Creatinase/methionine aminopeptidase superfamily"/>
    <property type="match status" value="1"/>
</dbReference>
<feature type="domain" description="Peptidase M24" evidence="8">
    <location>
        <begin position="2"/>
        <end position="233"/>
    </location>
</feature>
<feature type="binding site" evidence="6">
    <location>
        <position position="226"/>
    </location>
    <ligand>
        <name>a divalent metal cation</name>
        <dbReference type="ChEBI" id="CHEBI:60240"/>
        <label>2</label>
        <note>catalytic</note>
    </ligand>
</feature>
<dbReference type="NCBIfam" id="TIGR00500">
    <property type="entry name" value="met_pdase_I"/>
    <property type="match status" value="1"/>
</dbReference>
<accession>A0A1F6C4M8</accession>
<feature type="binding site" evidence="6">
    <location>
        <position position="170"/>
    </location>
    <ligand>
        <name>substrate</name>
    </ligand>
</feature>
<evidence type="ECO:0000256" key="3">
    <source>
        <dbReference type="ARBA" id="ARBA00022670"/>
    </source>
</evidence>
<dbReference type="InterPro" id="IPR002467">
    <property type="entry name" value="Pept_M24A_MAP1"/>
</dbReference>
<dbReference type="Proteomes" id="UP000176633">
    <property type="component" value="Unassembled WGS sequence"/>
</dbReference>
<feature type="binding site" evidence="6">
    <location>
        <position position="226"/>
    </location>
    <ligand>
        <name>a divalent metal cation</name>
        <dbReference type="ChEBI" id="CHEBI:60240"/>
        <label>1</label>
    </ligand>
</feature>
<dbReference type="InterPro" id="IPR036005">
    <property type="entry name" value="Creatinase/aminopeptidase-like"/>
</dbReference>
<dbReference type="Pfam" id="PF00557">
    <property type="entry name" value="Peptidase_M24"/>
    <property type="match status" value="1"/>
</dbReference>
<name>A0A1F6C4M8_9BACT</name>
<evidence type="ECO:0000313" key="9">
    <source>
        <dbReference type="EMBL" id="OGG43962.1"/>
    </source>
</evidence>
<dbReference type="EMBL" id="MFKM01000001">
    <property type="protein sequence ID" value="OGG43962.1"/>
    <property type="molecule type" value="Genomic_DNA"/>
</dbReference>
<dbReference type="CDD" id="cd01086">
    <property type="entry name" value="MetAP1"/>
    <property type="match status" value="1"/>
</dbReference>
<keyword evidence="5 6" id="KW-0378">Hydrolase</keyword>
<feature type="binding site" evidence="6">
    <location>
        <position position="196"/>
    </location>
    <ligand>
        <name>a divalent metal cation</name>
        <dbReference type="ChEBI" id="CHEBI:60240"/>
        <label>2</label>
        <note>catalytic</note>
    </ligand>
</feature>
<feature type="binding site" evidence="6">
    <location>
        <position position="163"/>
    </location>
    <ligand>
        <name>a divalent metal cation</name>
        <dbReference type="ChEBI" id="CHEBI:60240"/>
        <label>2</label>
        <note>catalytic</note>
    </ligand>
</feature>
<proteinExistence type="inferred from homology"/>
<gene>
    <name evidence="6" type="primary">map</name>
    <name evidence="9" type="ORF">A3G50_00060</name>
</gene>
<dbReference type="PANTHER" id="PTHR43330:SF27">
    <property type="entry name" value="METHIONINE AMINOPEPTIDASE"/>
    <property type="match status" value="1"/>
</dbReference>
<comment type="catalytic activity">
    <reaction evidence="6 7">
        <text>Release of N-terminal amino acids, preferentially methionine, from peptides and arylamides.</text>
        <dbReference type="EC" id="3.4.11.18"/>
    </reaction>
</comment>
<evidence type="ECO:0000256" key="6">
    <source>
        <dbReference type="HAMAP-Rule" id="MF_01974"/>
    </source>
</evidence>